<dbReference type="EMBL" id="BLXT01004960">
    <property type="protein sequence ID" value="GFO18596.1"/>
    <property type="molecule type" value="Genomic_DNA"/>
</dbReference>
<proteinExistence type="predicted"/>
<protein>
    <submittedName>
        <fullName evidence="2">Uncharacterized protein</fullName>
    </submittedName>
</protein>
<organism evidence="2 3">
    <name type="scientific">Plakobranchus ocellatus</name>
    <dbReference type="NCBI Taxonomy" id="259542"/>
    <lineage>
        <taxon>Eukaryota</taxon>
        <taxon>Metazoa</taxon>
        <taxon>Spiralia</taxon>
        <taxon>Lophotrochozoa</taxon>
        <taxon>Mollusca</taxon>
        <taxon>Gastropoda</taxon>
        <taxon>Heterobranchia</taxon>
        <taxon>Euthyneura</taxon>
        <taxon>Panpulmonata</taxon>
        <taxon>Sacoglossa</taxon>
        <taxon>Placobranchoidea</taxon>
        <taxon>Plakobranchidae</taxon>
        <taxon>Plakobranchus</taxon>
    </lineage>
</organism>
<keyword evidence="1" id="KW-0812">Transmembrane</keyword>
<feature type="transmembrane region" description="Helical" evidence="1">
    <location>
        <begin position="185"/>
        <end position="203"/>
    </location>
</feature>
<evidence type="ECO:0000313" key="2">
    <source>
        <dbReference type="EMBL" id="GFO18596.1"/>
    </source>
</evidence>
<sequence length="256" mass="28798">MSPRNILAPYWYNYALKGLTNEHEQSIVHPLSILHNQQTCMLNHLGTSPFLAQNERGWRGLGALCPYLSNKGLRRRFLLGQSSGKGSHIRNLCDQRPSCVAKHVERLLSSQDNNTLHGALSRSHLQAFSYTTVLVSRSTHWTQNANEPLDSNEKFYTACTEYSYCYTVVVNAVLCWVAVRKLFVSLIYAWTLVVCMIYCYVVLLRHTRDVGGTVVTESALKSAEILLSRSRAPPPTPWPDGGPESLRSSHCVLALY</sequence>
<name>A0AAV4B5D5_9GAST</name>
<accession>A0AAV4B5D5</accession>
<gene>
    <name evidence="2" type="ORF">PoB_004510100</name>
</gene>
<keyword evidence="1" id="KW-0472">Membrane</keyword>
<dbReference type="Proteomes" id="UP000735302">
    <property type="component" value="Unassembled WGS sequence"/>
</dbReference>
<evidence type="ECO:0000313" key="3">
    <source>
        <dbReference type="Proteomes" id="UP000735302"/>
    </source>
</evidence>
<evidence type="ECO:0000256" key="1">
    <source>
        <dbReference type="SAM" id="Phobius"/>
    </source>
</evidence>
<keyword evidence="3" id="KW-1185">Reference proteome</keyword>
<keyword evidence="1" id="KW-1133">Transmembrane helix</keyword>
<reference evidence="2 3" key="1">
    <citation type="journal article" date="2021" name="Elife">
        <title>Chloroplast acquisition without the gene transfer in kleptoplastic sea slugs, Plakobranchus ocellatus.</title>
        <authorList>
            <person name="Maeda T."/>
            <person name="Takahashi S."/>
            <person name="Yoshida T."/>
            <person name="Shimamura S."/>
            <person name="Takaki Y."/>
            <person name="Nagai Y."/>
            <person name="Toyoda A."/>
            <person name="Suzuki Y."/>
            <person name="Arimoto A."/>
            <person name="Ishii H."/>
            <person name="Satoh N."/>
            <person name="Nishiyama T."/>
            <person name="Hasebe M."/>
            <person name="Maruyama T."/>
            <person name="Minagawa J."/>
            <person name="Obokata J."/>
            <person name="Shigenobu S."/>
        </authorList>
    </citation>
    <scope>NUCLEOTIDE SEQUENCE [LARGE SCALE GENOMIC DNA]</scope>
</reference>
<dbReference type="AlphaFoldDB" id="A0AAV4B5D5"/>
<comment type="caution">
    <text evidence="2">The sequence shown here is derived from an EMBL/GenBank/DDBJ whole genome shotgun (WGS) entry which is preliminary data.</text>
</comment>